<evidence type="ECO:0000256" key="1">
    <source>
        <dbReference type="ARBA" id="ARBA00007031"/>
    </source>
</evidence>
<reference evidence="3 4" key="1">
    <citation type="journal article" date="2023" name="PLoS ONE">
        <title>Complete genome assembly of Hawai'i environmental nontuberculous mycobacteria reveals unexpected co-isolation with methylobacteria.</title>
        <authorList>
            <person name="Hendrix J."/>
            <person name="Epperson L.E."/>
            <person name="Tong E.I."/>
            <person name="Chan Y.L."/>
            <person name="Hasan N.A."/>
            <person name="Dawrs S.N."/>
            <person name="Norton G.J."/>
            <person name="Virdi R."/>
            <person name="Crooks J.L."/>
            <person name="Chan E.D."/>
            <person name="Honda J.R."/>
            <person name="Strong M."/>
        </authorList>
    </citation>
    <scope>NUCLEOTIDE SEQUENCE [LARGE SCALE GENOMIC DNA]</scope>
    <source>
        <strain evidence="3 4">NJH_HI01</strain>
    </source>
</reference>
<dbReference type="InterPro" id="IPR008807">
    <property type="entry name" value="ROS_MUCR"/>
</dbReference>
<dbReference type="EMBL" id="JAQYXL010000001">
    <property type="protein sequence ID" value="MEN3227353.1"/>
    <property type="molecule type" value="Genomic_DNA"/>
</dbReference>
<dbReference type="Gene3D" id="1.10.10.1550">
    <property type="entry name" value="ROS/MUCR transcriptional regulator protein"/>
    <property type="match status" value="1"/>
</dbReference>
<gene>
    <name evidence="3" type="ORF">PUR21_06815</name>
</gene>
<dbReference type="InterPro" id="IPR041920">
    <property type="entry name" value="ROS/MUCR_sf"/>
</dbReference>
<evidence type="ECO:0000256" key="2">
    <source>
        <dbReference type="SAM" id="MobiDB-lite"/>
    </source>
</evidence>
<protein>
    <submittedName>
        <fullName evidence="3">MucR family transcriptional regulator</fullName>
    </submittedName>
</protein>
<evidence type="ECO:0000313" key="4">
    <source>
        <dbReference type="Proteomes" id="UP001404845"/>
    </source>
</evidence>
<feature type="region of interest" description="Disordered" evidence="2">
    <location>
        <begin position="114"/>
        <end position="153"/>
    </location>
</feature>
<dbReference type="Proteomes" id="UP001404845">
    <property type="component" value="Unassembled WGS sequence"/>
</dbReference>
<comment type="caution">
    <text evidence="3">The sequence shown here is derived from an EMBL/GenBank/DDBJ whole genome shotgun (WGS) entry which is preliminary data.</text>
</comment>
<organism evidence="3 4">
    <name type="scientific">Methylorubrum rhodesianum</name>
    <dbReference type="NCBI Taxonomy" id="29427"/>
    <lineage>
        <taxon>Bacteria</taxon>
        <taxon>Pseudomonadati</taxon>
        <taxon>Pseudomonadota</taxon>
        <taxon>Alphaproteobacteria</taxon>
        <taxon>Hyphomicrobiales</taxon>
        <taxon>Methylobacteriaceae</taxon>
        <taxon>Methylorubrum</taxon>
    </lineage>
</organism>
<proteinExistence type="inferred from homology"/>
<sequence>MINENTDNVAATEADIVDHTITIVVAYVAKNTLPPRDLPNLVVGVHAALARLGSIEEPATVEEKIEKPTPAQIRKSIMPEALISFIDGKPYNMLKRHLKKHGLDPSGYRERYGLPKDYPMTAPSYSERRSELAKANGLGRPFAGGDERTKAAK</sequence>
<dbReference type="RefSeq" id="WP_133092022.1">
    <property type="nucleotide sequence ID" value="NZ_JACWCW010000046.1"/>
</dbReference>
<name>A0ABU9Z7T4_9HYPH</name>
<dbReference type="Pfam" id="PF05443">
    <property type="entry name" value="ROS_MUCR"/>
    <property type="match status" value="1"/>
</dbReference>
<accession>A0ABU9Z7T4</accession>
<keyword evidence="4" id="KW-1185">Reference proteome</keyword>
<evidence type="ECO:0000313" key="3">
    <source>
        <dbReference type="EMBL" id="MEN3227353.1"/>
    </source>
</evidence>
<comment type="similarity">
    <text evidence="1">Belongs to the ros/MucR family.</text>
</comment>